<dbReference type="GO" id="GO:0016491">
    <property type="term" value="F:oxidoreductase activity"/>
    <property type="evidence" value="ECO:0007669"/>
    <property type="project" value="TreeGrafter"/>
</dbReference>
<proteinExistence type="predicted"/>
<dbReference type="AlphaFoldDB" id="A0A835A8S6"/>
<dbReference type="PANTHER" id="PTHR42923:SF24">
    <property type="entry name" value="OS04G0560500 PROTEIN"/>
    <property type="match status" value="1"/>
</dbReference>
<evidence type="ECO:0000313" key="1">
    <source>
        <dbReference type="EMBL" id="KAF8656440.1"/>
    </source>
</evidence>
<dbReference type="EMBL" id="JACEFO010002554">
    <property type="protein sequence ID" value="KAF8656440.1"/>
    <property type="molecule type" value="Genomic_DNA"/>
</dbReference>
<dbReference type="SUPFAM" id="SSF51905">
    <property type="entry name" value="FAD/NAD(P)-binding domain"/>
    <property type="match status" value="1"/>
</dbReference>
<dbReference type="Gene3D" id="3.50.50.60">
    <property type="entry name" value="FAD/NAD(P)-binding domain"/>
    <property type="match status" value="1"/>
</dbReference>
<protein>
    <submittedName>
        <fullName evidence="1">Uncharacterized protein</fullName>
    </submittedName>
</protein>
<dbReference type="Pfam" id="PF13450">
    <property type="entry name" value="NAD_binding_8"/>
    <property type="match status" value="1"/>
</dbReference>
<comment type="caution">
    <text evidence="1">The sequence shown here is derived from an EMBL/GenBank/DDBJ whole genome shotgun (WGS) entry which is preliminary data.</text>
</comment>
<keyword evidence="2" id="KW-1185">Reference proteome</keyword>
<name>A0A835A8S6_9POAL</name>
<evidence type="ECO:0000313" key="2">
    <source>
        <dbReference type="Proteomes" id="UP000636709"/>
    </source>
</evidence>
<dbReference type="InterPro" id="IPR050464">
    <property type="entry name" value="Zeta_carotene_desat/Oxidored"/>
</dbReference>
<dbReference type="Proteomes" id="UP000636709">
    <property type="component" value="Unassembled WGS sequence"/>
</dbReference>
<reference evidence="1" key="1">
    <citation type="submission" date="2020-07" db="EMBL/GenBank/DDBJ databases">
        <title>Genome sequence and genetic diversity analysis of an under-domesticated orphan crop, white fonio (Digitaria exilis).</title>
        <authorList>
            <person name="Bennetzen J.L."/>
            <person name="Chen S."/>
            <person name="Ma X."/>
            <person name="Wang X."/>
            <person name="Yssel A.E.J."/>
            <person name="Chaluvadi S.R."/>
            <person name="Johnson M."/>
            <person name="Gangashetty P."/>
            <person name="Hamidou F."/>
            <person name="Sanogo M.D."/>
            <person name="Zwaenepoel A."/>
            <person name="Wallace J."/>
            <person name="Van De Peer Y."/>
            <person name="Van Deynze A."/>
        </authorList>
    </citation>
    <scope>NUCLEOTIDE SEQUENCE</scope>
    <source>
        <tissue evidence="1">Leaves</tissue>
    </source>
</reference>
<sequence length="263" mass="29209">MCGCSALVAGGCLPPPAIPRLRRRRGSSVRAEVLPGGESQRKKVAVAGAGWAGLAAAHHLVKQGYDVTLLAADSGPTEEVGLRGFWYPYRNIFALVDELGISPFTDWNKAAYYSPEGLSVEFPVFHNQPRLPAPFGVLAYPESQYPEFSWLQFPNLPLVDRFTSIPVIAAVIDFDNTDTAWRKYDAMKGEGCIYVLIRFLWQEKAYVTGHEAANRVVDYFGTGDFAKIIAVEGDEPHIETLRNLNRRANELKSQTPLSEFFLQ</sequence>
<organism evidence="1 2">
    <name type="scientific">Digitaria exilis</name>
    <dbReference type="NCBI Taxonomy" id="1010633"/>
    <lineage>
        <taxon>Eukaryota</taxon>
        <taxon>Viridiplantae</taxon>
        <taxon>Streptophyta</taxon>
        <taxon>Embryophyta</taxon>
        <taxon>Tracheophyta</taxon>
        <taxon>Spermatophyta</taxon>
        <taxon>Magnoliopsida</taxon>
        <taxon>Liliopsida</taxon>
        <taxon>Poales</taxon>
        <taxon>Poaceae</taxon>
        <taxon>PACMAD clade</taxon>
        <taxon>Panicoideae</taxon>
        <taxon>Panicodae</taxon>
        <taxon>Paniceae</taxon>
        <taxon>Anthephorinae</taxon>
        <taxon>Digitaria</taxon>
    </lineage>
</organism>
<dbReference type="InterPro" id="IPR036188">
    <property type="entry name" value="FAD/NAD-bd_sf"/>
</dbReference>
<gene>
    <name evidence="1" type="ORF">HU200_060713</name>
</gene>
<accession>A0A835A8S6</accession>
<dbReference type="PANTHER" id="PTHR42923">
    <property type="entry name" value="PROTOPORPHYRINOGEN OXIDASE"/>
    <property type="match status" value="1"/>
</dbReference>
<dbReference type="OrthoDB" id="2219495at2759"/>